<evidence type="ECO:0000256" key="4">
    <source>
        <dbReference type="ARBA" id="ARBA00022723"/>
    </source>
</evidence>
<dbReference type="SUPFAM" id="SSF50692">
    <property type="entry name" value="ADC-like"/>
    <property type="match status" value="1"/>
</dbReference>
<dbReference type="InterPro" id="IPR049032">
    <property type="entry name" value="AhtL-like_N"/>
</dbReference>
<keyword evidence="5" id="KW-0560">Oxidoreductase</keyword>
<evidence type="ECO:0000313" key="10">
    <source>
        <dbReference type="Proteomes" id="UP000285258"/>
    </source>
</evidence>
<dbReference type="GO" id="GO:0043546">
    <property type="term" value="F:molybdopterin cofactor binding"/>
    <property type="evidence" value="ECO:0007669"/>
    <property type="project" value="InterPro"/>
</dbReference>
<dbReference type="GO" id="GO:0016491">
    <property type="term" value="F:oxidoreductase activity"/>
    <property type="evidence" value="ECO:0007669"/>
    <property type="project" value="UniProtKB-KW"/>
</dbReference>
<sequence>MPNDIKTTFKTMGFCGPCTASDTAEIDVRDGRILRTRPFSYVAHQSEDGLNPWSIKARGREFKAKEKTELSPFALAYKQRVYSPNRILYPMKRVDWDPQGERNPQNRGKSKYERISWDEATDIVAAEVLRIKESYGLNSILVQSDGHHLIKTIHGPRGTEGYLLDQIALKETGVELANDFWMHGDGEGAVRTGRAKGGGYTMQARNPDSWEGWYWGAKHMWGQDPVGEGDQYNLFKDVANHAESVLFWGCDVETTPWGWGGCFPSRYCFFLTDIGVKQIYICPDANYGAVVHADKWIPVLPNTDSALQLAIAYVWIDEGLYDEQYLETHAIGFDWFVYHVKGGDDGIPKTPKWAEDVCGVPSRIIKALARHWAKRNVSIAHCNGGSMIRSAYSHEPARLEVALLGMQALGAPGRNQVKMMEWQLFGLASQMPAPRSEVIPTLNDILWPYAADQRESFVPETLVPEALAGDFDHERPLTWYGVTCAGLPTEDQFTEYRYPVEGSERIHMVWTDAPKWTSSWNGGFAFMDAIRSEHIEFVVAQHIWMEDDCLLADLILPINTKFEERDINCDISSGNYNVLMVEDRSIEPLGESKSDYESTLEVARKLGLYEAVTGGETVEDKIRRGFAGSGIQDRLSFEEFLERGCYVVPTAKDWEGDKAGFQRFYEDPERYPLSTPSGKIEYYSPRLAKHFPDDGERPPYPHWIEKGETHPDERLSTPRAQRYPFLLVSNHPHWRLHSQMDDCAWLREIETCKVMGPDGYRYEPLWINPADAAELGIGHGDIVRVYNERGWTLGGAYVSERVMRHAVLQDHGARIDPIVVGESDRGGTNNLIAPKAVASKNCAGEVTSGYLVGVEKVDVFELAARYPEAFGRPYDPDYGVLQDAWFDLD</sequence>
<dbReference type="GO" id="GO:0051536">
    <property type="term" value="F:iron-sulfur cluster binding"/>
    <property type="evidence" value="ECO:0007669"/>
    <property type="project" value="UniProtKB-KW"/>
</dbReference>
<dbReference type="PROSITE" id="PS00932">
    <property type="entry name" value="MOLYBDOPTERIN_PROK_3"/>
    <property type="match status" value="1"/>
</dbReference>
<dbReference type="Pfam" id="PF01568">
    <property type="entry name" value="Molydop_binding"/>
    <property type="match status" value="1"/>
</dbReference>
<dbReference type="InterPro" id="IPR050612">
    <property type="entry name" value="Prok_Mopterin_Oxidored"/>
</dbReference>
<dbReference type="SUPFAM" id="SSF53706">
    <property type="entry name" value="Formate dehydrogenase/DMSO reductase, domains 1-3"/>
    <property type="match status" value="2"/>
</dbReference>
<evidence type="ECO:0000256" key="2">
    <source>
        <dbReference type="ARBA" id="ARBA00010312"/>
    </source>
</evidence>
<dbReference type="RefSeq" id="WP_096226983.1">
    <property type="nucleotide sequence ID" value="NZ_CP168029.1"/>
</dbReference>
<evidence type="ECO:0000259" key="8">
    <source>
        <dbReference type="Pfam" id="PF21423"/>
    </source>
</evidence>
<dbReference type="AlphaFoldDB" id="A0A423UJU1"/>
<evidence type="ECO:0000256" key="5">
    <source>
        <dbReference type="ARBA" id="ARBA00023002"/>
    </source>
</evidence>
<protein>
    <submittedName>
        <fullName evidence="9">Dehydrogenase</fullName>
    </submittedName>
</protein>
<dbReference type="InterPro" id="IPR009010">
    <property type="entry name" value="Asp_de-COase-like_dom_sf"/>
</dbReference>
<feature type="domain" description="Pyrogallol hydroxytransferase large subunit-like N-terminal" evidence="8">
    <location>
        <begin position="28"/>
        <end position="79"/>
    </location>
</feature>
<dbReference type="EMBL" id="QIBW01000008">
    <property type="protein sequence ID" value="ROT89686.1"/>
    <property type="molecule type" value="Genomic_DNA"/>
</dbReference>
<gene>
    <name evidence="9" type="ORF">DMP12_08055</name>
</gene>
<dbReference type="Proteomes" id="UP000285258">
    <property type="component" value="Unassembled WGS sequence"/>
</dbReference>
<comment type="cofactor">
    <cofactor evidence="1">
        <name>Mo-bis(molybdopterin guanine dinucleotide)</name>
        <dbReference type="ChEBI" id="CHEBI:60539"/>
    </cofactor>
</comment>
<dbReference type="InterPro" id="IPR006656">
    <property type="entry name" value="Mopterin_OxRdtase"/>
</dbReference>
<dbReference type="Gene3D" id="3.40.228.10">
    <property type="entry name" value="Dimethylsulfoxide Reductase, domain 2"/>
    <property type="match status" value="1"/>
</dbReference>
<comment type="caution">
    <text evidence="9">The sequence shown here is derived from an EMBL/GenBank/DDBJ whole genome shotgun (WGS) entry which is preliminary data.</text>
</comment>
<dbReference type="Gene3D" id="2.20.25.340">
    <property type="match status" value="1"/>
</dbReference>
<dbReference type="Pfam" id="PF00384">
    <property type="entry name" value="Molybdopterin"/>
    <property type="match status" value="1"/>
</dbReference>
<keyword evidence="4" id="KW-0479">Metal-binding</keyword>
<evidence type="ECO:0000259" key="6">
    <source>
        <dbReference type="Pfam" id="PF00384"/>
    </source>
</evidence>
<dbReference type="PANTHER" id="PTHR43742">
    <property type="entry name" value="TRIMETHYLAMINE-N-OXIDE REDUCTASE"/>
    <property type="match status" value="1"/>
</dbReference>
<keyword evidence="3" id="KW-0500">Molybdenum</keyword>
<name>A0A423UJU1_9ACTN</name>
<feature type="domain" description="Molybdopterin dinucleotide-binding" evidence="7">
    <location>
        <begin position="725"/>
        <end position="834"/>
    </location>
</feature>
<evidence type="ECO:0000256" key="1">
    <source>
        <dbReference type="ARBA" id="ARBA00001942"/>
    </source>
</evidence>
<dbReference type="Pfam" id="PF21423">
    <property type="entry name" value="AhtL-like_1st"/>
    <property type="match status" value="1"/>
</dbReference>
<feature type="domain" description="Molybdopterin oxidoreductase" evidence="6">
    <location>
        <begin position="86"/>
        <end position="142"/>
    </location>
</feature>
<dbReference type="Gene3D" id="3.40.50.740">
    <property type="match status" value="2"/>
</dbReference>
<dbReference type="InterPro" id="IPR006655">
    <property type="entry name" value="Mopterin_OxRdtase_prok_CS"/>
</dbReference>
<comment type="similarity">
    <text evidence="2">Belongs to the prokaryotic molybdopterin-containing oxidoreductase family.</text>
</comment>
<accession>A0A423UJU1</accession>
<evidence type="ECO:0000256" key="3">
    <source>
        <dbReference type="ARBA" id="ARBA00022505"/>
    </source>
</evidence>
<dbReference type="GO" id="GO:0046872">
    <property type="term" value="F:metal ion binding"/>
    <property type="evidence" value="ECO:0007669"/>
    <property type="project" value="UniProtKB-KW"/>
</dbReference>
<evidence type="ECO:0000259" key="7">
    <source>
        <dbReference type="Pfam" id="PF01568"/>
    </source>
</evidence>
<dbReference type="PANTHER" id="PTHR43742:SF10">
    <property type="entry name" value="TRIMETHYLAMINE-N-OXIDE REDUCTASE 2"/>
    <property type="match status" value="1"/>
</dbReference>
<proteinExistence type="inferred from homology"/>
<dbReference type="Gene3D" id="2.40.40.20">
    <property type="match status" value="1"/>
</dbReference>
<dbReference type="InterPro" id="IPR006657">
    <property type="entry name" value="MoPterin_dinucl-bd_dom"/>
</dbReference>
<evidence type="ECO:0000313" key="9">
    <source>
        <dbReference type="EMBL" id="ROT89686.1"/>
    </source>
</evidence>
<reference evidence="10" key="1">
    <citation type="submission" date="2018-05" db="EMBL/GenBank/DDBJ databases">
        <title>Genome Sequencing of selected type strains of the family Eggerthellaceae.</title>
        <authorList>
            <person name="Danylec N."/>
            <person name="Stoll D.A."/>
            <person name="Doetsch A."/>
            <person name="Huch M."/>
        </authorList>
    </citation>
    <scope>NUCLEOTIDE SEQUENCE [LARGE SCALE GENOMIC DNA]</scope>
    <source>
        <strain evidence="10">DSM 27213</strain>
    </source>
</reference>
<organism evidence="9 10">
    <name type="scientific">Gordonibacter urolithinfaciens</name>
    <dbReference type="NCBI Taxonomy" id="1335613"/>
    <lineage>
        <taxon>Bacteria</taxon>
        <taxon>Bacillati</taxon>
        <taxon>Actinomycetota</taxon>
        <taxon>Coriobacteriia</taxon>
        <taxon>Eggerthellales</taxon>
        <taxon>Eggerthellaceae</taxon>
        <taxon>Gordonibacter</taxon>
    </lineage>
</organism>